<evidence type="ECO:0000259" key="1">
    <source>
        <dbReference type="Pfam" id="PF23635"/>
    </source>
</evidence>
<dbReference type="PANTHER" id="PTHR33186:SF15">
    <property type="entry name" value="OS06G0249850 PROTEIN"/>
    <property type="match status" value="1"/>
</dbReference>
<dbReference type="AlphaFoldDB" id="A0A0A9DH54"/>
<name>A0A0A9DH54_ARUDO</name>
<dbReference type="Pfam" id="PF23635">
    <property type="entry name" value="Beta-prop_AT5G49610-like"/>
    <property type="match status" value="1"/>
</dbReference>
<evidence type="ECO:0000313" key="2">
    <source>
        <dbReference type="EMBL" id="JAD87126.1"/>
    </source>
</evidence>
<reference evidence="2" key="1">
    <citation type="submission" date="2014-09" db="EMBL/GenBank/DDBJ databases">
        <authorList>
            <person name="Magalhaes I.L.F."/>
            <person name="Oliveira U."/>
            <person name="Santos F.R."/>
            <person name="Vidigal T.H.D.A."/>
            <person name="Brescovit A.D."/>
            <person name="Santos A.J."/>
        </authorList>
    </citation>
    <scope>NUCLEOTIDE SEQUENCE</scope>
    <source>
        <tissue evidence="2">Shoot tissue taken approximately 20 cm above the soil surface</tissue>
    </source>
</reference>
<dbReference type="InterPro" id="IPR056594">
    <property type="entry name" value="AT5G49610-like_b-prop"/>
</dbReference>
<feature type="domain" description="F-box protein AT5G49610-like beta-propeller" evidence="1">
    <location>
        <begin position="3"/>
        <end position="136"/>
    </location>
</feature>
<dbReference type="PANTHER" id="PTHR33186">
    <property type="entry name" value="OS10G0136150 PROTEIN-RELATED"/>
    <property type="match status" value="1"/>
</dbReference>
<proteinExistence type="predicted"/>
<dbReference type="EMBL" id="GBRH01210769">
    <property type="protein sequence ID" value="JAD87126.1"/>
    <property type="molecule type" value="Transcribed_RNA"/>
</dbReference>
<protein>
    <recommendedName>
        <fullName evidence="1">F-box protein AT5G49610-like beta-propeller domain-containing protein</fullName>
    </recommendedName>
</protein>
<reference evidence="2" key="2">
    <citation type="journal article" date="2015" name="Data Brief">
        <title>Shoot transcriptome of the giant reed, Arundo donax.</title>
        <authorList>
            <person name="Barrero R.A."/>
            <person name="Guerrero F.D."/>
            <person name="Moolhuijzen P."/>
            <person name="Goolsby J.A."/>
            <person name="Tidwell J."/>
            <person name="Bellgard S.E."/>
            <person name="Bellgard M.I."/>
        </authorList>
    </citation>
    <scope>NUCLEOTIDE SEQUENCE</scope>
    <source>
        <tissue evidence="2">Shoot tissue taken approximately 20 cm above the soil surface</tissue>
    </source>
</reference>
<organism evidence="2">
    <name type="scientific">Arundo donax</name>
    <name type="common">Giant reed</name>
    <name type="synonym">Donax arundinaceus</name>
    <dbReference type="NCBI Taxonomy" id="35708"/>
    <lineage>
        <taxon>Eukaryota</taxon>
        <taxon>Viridiplantae</taxon>
        <taxon>Streptophyta</taxon>
        <taxon>Embryophyta</taxon>
        <taxon>Tracheophyta</taxon>
        <taxon>Spermatophyta</taxon>
        <taxon>Magnoliopsida</taxon>
        <taxon>Liliopsida</taxon>
        <taxon>Poales</taxon>
        <taxon>Poaceae</taxon>
        <taxon>PACMAD clade</taxon>
        <taxon>Arundinoideae</taxon>
        <taxon>Arundineae</taxon>
        <taxon>Arundo</taxon>
    </lineage>
</organism>
<sequence length="150" mass="16462">MNTRVLKYDLGTQEISVIHLPPISCDHIVLMAADDGRLGLVRLEESRLYFWSMGAGPDGDVGWAQTRVIDLQMLLPFEPLCHPLEMAGFADAVGVLFMRTVDRVFSIDLNSCKARKVHEGFDVYGVVPFMSFYTPALGATSTGEGPRVGA</sequence>
<accession>A0A0A9DH54</accession>